<feature type="compositionally biased region" description="Basic and acidic residues" evidence="4">
    <location>
        <begin position="213"/>
        <end position="224"/>
    </location>
</feature>
<name>A0ABZ2N328_9BACI</name>
<dbReference type="RefSeq" id="WP_338749802.1">
    <property type="nucleotide sequence ID" value="NZ_CP147404.1"/>
</dbReference>
<accession>A0ABZ2N328</accession>
<protein>
    <submittedName>
        <fullName evidence="6">HK97 family phage prohead protease</fullName>
    </submittedName>
</protein>
<evidence type="ECO:0000313" key="7">
    <source>
        <dbReference type="Proteomes" id="UP001387364"/>
    </source>
</evidence>
<reference evidence="6 7" key="1">
    <citation type="submission" date="2024-02" db="EMBL/GenBank/DDBJ databases">
        <title>Seven novel Bacillus-like species.</title>
        <authorList>
            <person name="Liu G."/>
        </authorList>
    </citation>
    <scope>NUCLEOTIDE SEQUENCE [LARGE SCALE GENOMIC DNA]</scope>
    <source>
        <strain evidence="6 7">FJAT-52991</strain>
    </source>
</reference>
<evidence type="ECO:0000256" key="2">
    <source>
        <dbReference type="ARBA" id="ARBA00022670"/>
    </source>
</evidence>
<evidence type="ECO:0000256" key="4">
    <source>
        <dbReference type="SAM" id="MobiDB-lite"/>
    </source>
</evidence>
<evidence type="ECO:0000313" key="6">
    <source>
        <dbReference type="EMBL" id="WXB91874.1"/>
    </source>
</evidence>
<dbReference type="GO" id="GO:0008233">
    <property type="term" value="F:peptidase activity"/>
    <property type="evidence" value="ECO:0007669"/>
    <property type="project" value="UniProtKB-KW"/>
</dbReference>
<keyword evidence="2 6" id="KW-0645">Protease</keyword>
<evidence type="ECO:0000256" key="3">
    <source>
        <dbReference type="ARBA" id="ARBA00022801"/>
    </source>
</evidence>
<evidence type="ECO:0000259" key="5">
    <source>
        <dbReference type="Pfam" id="PF04586"/>
    </source>
</evidence>
<dbReference type="Proteomes" id="UP001387364">
    <property type="component" value="Chromosome"/>
</dbReference>
<dbReference type="EMBL" id="CP147404">
    <property type="protein sequence ID" value="WXB91874.1"/>
    <property type="molecule type" value="Genomic_DNA"/>
</dbReference>
<keyword evidence="1" id="KW-1188">Viral release from host cell</keyword>
<keyword evidence="7" id="KW-1185">Reference proteome</keyword>
<dbReference type="Pfam" id="PF04586">
    <property type="entry name" value="Peptidase_S78"/>
    <property type="match status" value="1"/>
</dbReference>
<dbReference type="InterPro" id="IPR054613">
    <property type="entry name" value="Peptidase_S78_dom"/>
</dbReference>
<dbReference type="GO" id="GO:0006508">
    <property type="term" value="P:proteolysis"/>
    <property type="evidence" value="ECO:0007669"/>
    <property type="project" value="UniProtKB-KW"/>
</dbReference>
<keyword evidence="3" id="KW-0378">Hydrolase</keyword>
<organism evidence="6 7">
    <name type="scientific">Bacillus kandeliae</name>
    <dbReference type="NCBI Taxonomy" id="3129297"/>
    <lineage>
        <taxon>Bacteria</taxon>
        <taxon>Bacillati</taxon>
        <taxon>Bacillota</taxon>
        <taxon>Bacilli</taxon>
        <taxon>Bacillales</taxon>
        <taxon>Bacillaceae</taxon>
        <taxon>Bacillus</taxon>
    </lineage>
</organism>
<dbReference type="NCBIfam" id="TIGR01543">
    <property type="entry name" value="proheadase_HK97"/>
    <property type="match status" value="1"/>
</dbReference>
<proteinExistence type="predicted"/>
<feature type="domain" description="Prohead serine protease" evidence="5">
    <location>
        <begin position="23"/>
        <end position="167"/>
    </location>
</feature>
<gene>
    <name evidence="6" type="ORF">WDJ61_11400</name>
</gene>
<evidence type="ECO:0000256" key="1">
    <source>
        <dbReference type="ARBA" id="ARBA00022612"/>
    </source>
</evidence>
<dbReference type="InterPro" id="IPR006433">
    <property type="entry name" value="Prohead_protease"/>
</dbReference>
<feature type="region of interest" description="Disordered" evidence="4">
    <location>
        <begin position="204"/>
        <end position="224"/>
    </location>
</feature>
<sequence>MKTFIEMKSATAPVDIEKKSLTFEIKAVDDETNIVEGYASTFGGEPDAYDDVIVKGAFAKTIQENGDRIKFLWQHNWDKPIGKVIELREDEIGLYFKAKISETNKGKEAMQLMKDRVIDRLSIGYNTIKREYDSETGIRYLKEISLFEISAVTFPANDRAIITAAKNAPEQKAGRVLSKQSEKAVREAVEAMKAAVESLESLLSAVEPDDSGDDSKGKNFTKDEQKEIASLVEQMKMFAKVGD</sequence>
<dbReference type="SUPFAM" id="SSF50789">
    <property type="entry name" value="Herpes virus serine proteinase, assemblin"/>
    <property type="match status" value="1"/>
</dbReference>